<keyword evidence="3" id="KW-1185">Reference proteome</keyword>
<protein>
    <recommendedName>
        <fullName evidence="1">Tc1-like transposase DDE domain-containing protein</fullName>
    </recommendedName>
</protein>
<gene>
    <name evidence="2" type="ORF">L207DRAFT_426563</name>
</gene>
<dbReference type="AlphaFoldDB" id="A0A2J6RTJ0"/>
<sequence length="152" mass="17615">MFWGCISGKYGKGKGLFWEKEWKTITTQSYCEHTIPAIINYLFNHPGLSFQQDGGSGHKADATLALLKSWNIEPIFWPAFSPDLSPIEGIWDRLKDILQEIDPEVHRNSGRLREAVLRAWERITDTEVRERIRTMHQRCLDVIAANGMETKW</sequence>
<evidence type="ECO:0000313" key="3">
    <source>
        <dbReference type="Proteomes" id="UP000235786"/>
    </source>
</evidence>
<feature type="domain" description="Tc1-like transposase DDE" evidence="1">
    <location>
        <begin position="53"/>
        <end position="100"/>
    </location>
</feature>
<evidence type="ECO:0000313" key="2">
    <source>
        <dbReference type="EMBL" id="PMD41837.1"/>
    </source>
</evidence>
<reference evidence="2 3" key="1">
    <citation type="submission" date="2016-04" db="EMBL/GenBank/DDBJ databases">
        <title>A degradative enzymes factory behind the ericoid mycorrhizal symbiosis.</title>
        <authorList>
            <consortium name="DOE Joint Genome Institute"/>
            <person name="Martino E."/>
            <person name="Morin E."/>
            <person name="Grelet G."/>
            <person name="Kuo A."/>
            <person name="Kohler A."/>
            <person name="Daghino S."/>
            <person name="Barry K."/>
            <person name="Choi C."/>
            <person name="Cichocki N."/>
            <person name="Clum A."/>
            <person name="Copeland A."/>
            <person name="Hainaut M."/>
            <person name="Haridas S."/>
            <person name="Labutti K."/>
            <person name="Lindquist E."/>
            <person name="Lipzen A."/>
            <person name="Khouja H.-R."/>
            <person name="Murat C."/>
            <person name="Ohm R."/>
            <person name="Olson A."/>
            <person name="Spatafora J."/>
            <person name="Veneault-Fourrey C."/>
            <person name="Henrissat B."/>
            <person name="Grigoriev I."/>
            <person name="Martin F."/>
            <person name="Perotto S."/>
        </authorList>
    </citation>
    <scope>NUCLEOTIDE SEQUENCE [LARGE SCALE GENOMIC DNA]</scope>
    <source>
        <strain evidence="2 3">F</strain>
    </source>
</reference>
<dbReference type="STRING" id="1149755.A0A2J6RTJ0"/>
<dbReference type="Gene3D" id="3.30.420.10">
    <property type="entry name" value="Ribonuclease H-like superfamily/Ribonuclease H"/>
    <property type="match status" value="1"/>
</dbReference>
<dbReference type="Proteomes" id="UP000235786">
    <property type="component" value="Unassembled WGS sequence"/>
</dbReference>
<name>A0A2J6RTJ0_HYAVF</name>
<organism evidence="2 3">
    <name type="scientific">Hyaloscypha variabilis (strain UAMH 11265 / GT02V1 / F)</name>
    <name type="common">Meliniomyces variabilis</name>
    <dbReference type="NCBI Taxonomy" id="1149755"/>
    <lineage>
        <taxon>Eukaryota</taxon>
        <taxon>Fungi</taxon>
        <taxon>Dikarya</taxon>
        <taxon>Ascomycota</taxon>
        <taxon>Pezizomycotina</taxon>
        <taxon>Leotiomycetes</taxon>
        <taxon>Helotiales</taxon>
        <taxon>Hyaloscyphaceae</taxon>
        <taxon>Hyaloscypha</taxon>
        <taxon>Hyaloscypha variabilis</taxon>
    </lineage>
</organism>
<accession>A0A2J6RTJ0</accession>
<dbReference type="InterPro" id="IPR038717">
    <property type="entry name" value="Tc1-like_DDE_dom"/>
</dbReference>
<dbReference type="EMBL" id="KZ613944">
    <property type="protein sequence ID" value="PMD41837.1"/>
    <property type="molecule type" value="Genomic_DNA"/>
</dbReference>
<dbReference type="InterPro" id="IPR036397">
    <property type="entry name" value="RNaseH_sf"/>
</dbReference>
<evidence type="ECO:0000259" key="1">
    <source>
        <dbReference type="Pfam" id="PF13358"/>
    </source>
</evidence>
<proteinExistence type="predicted"/>
<dbReference type="OrthoDB" id="3533651at2759"/>
<dbReference type="Pfam" id="PF13358">
    <property type="entry name" value="DDE_3"/>
    <property type="match status" value="1"/>
</dbReference>
<dbReference type="GO" id="GO:0003676">
    <property type="term" value="F:nucleic acid binding"/>
    <property type="evidence" value="ECO:0007669"/>
    <property type="project" value="InterPro"/>
</dbReference>